<proteinExistence type="predicted"/>
<gene>
    <name evidence="2" type="ORF">BS47DRAFT_1400302</name>
</gene>
<feature type="domain" description="F-box" evidence="1">
    <location>
        <begin position="21"/>
        <end position="67"/>
    </location>
</feature>
<protein>
    <recommendedName>
        <fullName evidence="1">F-box domain-containing protein</fullName>
    </recommendedName>
</protein>
<sequence>MSPSEPEPCAAIADRTPMSANLGLLALPLELLIRIFALLEGHQIVRCIAVCSYFKLAIENSITLQYVIKLDMFGYIDGPGRADSARLNQLERHIDTWNKLDWVESRIDLPISRALVEPREGIYAISNYTEVICIQLPSLHRGVPLRMWTLGFEFPVDLVEIDPSNNLLVALFTQVSCVHMGLFFCYNLSRIYRIPRSAINPSDTRYLALHLRTLSDNTPHPRATSPILFPTMNPVSYYSICKIRVMGLLLGLADVEGLEIWNWATCRKMTSLLPPPPPFRITEDSRCIEMVWIVFDVYRGIRLSLNIPFQIPLSALRHSALYPIPLAIPWDLWSKDIYFLKEGGPAASYRMSGGRLIDLTCSSDSHCTVSLFDLNRSRAGVPVRTRPDSSIDDDQSSHLIKSDVFPLGEISIKQPHPVYVASRSLSLGEYIPRFLILDDERIMIWARRDPEAPGMTAEEHRAHKLIVLSF</sequence>
<dbReference type="InterPro" id="IPR001810">
    <property type="entry name" value="F-box_dom"/>
</dbReference>
<dbReference type="Proteomes" id="UP000886523">
    <property type="component" value="Unassembled WGS sequence"/>
</dbReference>
<reference evidence="2" key="1">
    <citation type="journal article" date="2020" name="Nat. Commun.">
        <title>Large-scale genome sequencing of mycorrhizal fungi provides insights into the early evolution of symbiotic traits.</title>
        <authorList>
            <person name="Miyauchi S."/>
            <person name="Kiss E."/>
            <person name="Kuo A."/>
            <person name="Drula E."/>
            <person name="Kohler A."/>
            <person name="Sanchez-Garcia M."/>
            <person name="Morin E."/>
            <person name="Andreopoulos B."/>
            <person name="Barry K.W."/>
            <person name="Bonito G."/>
            <person name="Buee M."/>
            <person name="Carver A."/>
            <person name="Chen C."/>
            <person name="Cichocki N."/>
            <person name="Clum A."/>
            <person name="Culley D."/>
            <person name="Crous P.W."/>
            <person name="Fauchery L."/>
            <person name="Girlanda M."/>
            <person name="Hayes R.D."/>
            <person name="Keri Z."/>
            <person name="LaButti K."/>
            <person name="Lipzen A."/>
            <person name="Lombard V."/>
            <person name="Magnuson J."/>
            <person name="Maillard F."/>
            <person name="Murat C."/>
            <person name="Nolan M."/>
            <person name="Ohm R.A."/>
            <person name="Pangilinan J."/>
            <person name="Pereira M.F."/>
            <person name="Perotto S."/>
            <person name="Peter M."/>
            <person name="Pfister S."/>
            <person name="Riley R."/>
            <person name="Sitrit Y."/>
            <person name="Stielow J.B."/>
            <person name="Szollosi G."/>
            <person name="Zifcakova L."/>
            <person name="Stursova M."/>
            <person name="Spatafora J.W."/>
            <person name="Tedersoo L."/>
            <person name="Vaario L.M."/>
            <person name="Yamada A."/>
            <person name="Yan M."/>
            <person name="Wang P."/>
            <person name="Xu J."/>
            <person name="Bruns T."/>
            <person name="Baldrian P."/>
            <person name="Vilgalys R."/>
            <person name="Dunand C."/>
            <person name="Henrissat B."/>
            <person name="Grigoriev I.V."/>
            <person name="Hibbett D."/>
            <person name="Nagy L.G."/>
            <person name="Martin F.M."/>
        </authorList>
    </citation>
    <scope>NUCLEOTIDE SEQUENCE</scope>
    <source>
        <strain evidence="2">UP504</strain>
    </source>
</reference>
<keyword evidence="3" id="KW-1185">Reference proteome</keyword>
<dbReference type="OrthoDB" id="2745718at2759"/>
<dbReference type="SUPFAM" id="SSF81383">
    <property type="entry name" value="F-box domain"/>
    <property type="match status" value="1"/>
</dbReference>
<name>A0A9P6AHD3_9AGAM</name>
<dbReference type="PROSITE" id="PS50181">
    <property type="entry name" value="FBOX"/>
    <property type="match status" value="1"/>
</dbReference>
<evidence type="ECO:0000259" key="1">
    <source>
        <dbReference type="PROSITE" id="PS50181"/>
    </source>
</evidence>
<accession>A0A9P6AHD3</accession>
<evidence type="ECO:0000313" key="3">
    <source>
        <dbReference type="Proteomes" id="UP000886523"/>
    </source>
</evidence>
<dbReference type="AlphaFoldDB" id="A0A9P6AHD3"/>
<dbReference type="EMBL" id="MU129147">
    <property type="protein sequence ID" value="KAF9505562.1"/>
    <property type="molecule type" value="Genomic_DNA"/>
</dbReference>
<organism evidence="2 3">
    <name type="scientific">Hydnum rufescens UP504</name>
    <dbReference type="NCBI Taxonomy" id="1448309"/>
    <lineage>
        <taxon>Eukaryota</taxon>
        <taxon>Fungi</taxon>
        <taxon>Dikarya</taxon>
        <taxon>Basidiomycota</taxon>
        <taxon>Agaricomycotina</taxon>
        <taxon>Agaricomycetes</taxon>
        <taxon>Cantharellales</taxon>
        <taxon>Hydnaceae</taxon>
        <taxon>Hydnum</taxon>
    </lineage>
</organism>
<comment type="caution">
    <text evidence="2">The sequence shown here is derived from an EMBL/GenBank/DDBJ whole genome shotgun (WGS) entry which is preliminary data.</text>
</comment>
<dbReference type="InterPro" id="IPR036047">
    <property type="entry name" value="F-box-like_dom_sf"/>
</dbReference>
<evidence type="ECO:0000313" key="2">
    <source>
        <dbReference type="EMBL" id="KAF9505562.1"/>
    </source>
</evidence>
<dbReference type="Pfam" id="PF12937">
    <property type="entry name" value="F-box-like"/>
    <property type="match status" value="1"/>
</dbReference>